<dbReference type="EMBL" id="CABPSA010000001">
    <property type="protein sequence ID" value="VVD82701.1"/>
    <property type="molecule type" value="Genomic_DNA"/>
</dbReference>
<evidence type="ECO:0000313" key="2">
    <source>
        <dbReference type="EMBL" id="VVD82701.1"/>
    </source>
</evidence>
<accession>A0A5E4T5I0</accession>
<feature type="compositionally biased region" description="Basic residues" evidence="1">
    <location>
        <begin position="168"/>
        <end position="179"/>
    </location>
</feature>
<proteinExistence type="predicted"/>
<sequence>MVVLYFLARGCGRPLSMSAASICATRMLQPHMQWSTHQMTRGAFHMKEKHRGSFASGCILTRWRHNSHASGAIATHEIADICDVYRKDFGHRDKSHHGPAMSRQRGKAWRQFQRDSHPTTIQRCNEKRRIARGHAPFSVTLSPQVRREFNERGLWKLPSPRACAPLPRHPRPPASRHRSPPLQHHSPTSLRRPILRAL</sequence>
<feature type="region of interest" description="Disordered" evidence="1">
    <location>
        <begin position="159"/>
        <end position="198"/>
    </location>
</feature>
<dbReference type="AlphaFoldDB" id="A0A5E4T5I0"/>
<reference evidence="2 3" key="1">
    <citation type="submission" date="2019-08" db="EMBL/GenBank/DDBJ databases">
        <authorList>
            <person name="Peeters C."/>
        </authorList>
    </citation>
    <scope>NUCLEOTIDE SEQUENCE [LARGE SCALE GENOMIC DNA]</scope>
    <source>
        <strain evidence="2 3">LMG 31010</strain>
    </source>
</reference>
<dbReference type="Proteomes" id="UP000343335">
    <property type="component" value="Unassembled WGS sequence"/>
</dbReference>
<feature type="region of interest" description="Disordered" evidence="1">
    <location>
        <begin position="92"/>
        <end position="119"/>
    </location>
</feature>
<evidence type="ECO:0000256" key="1">
    <source>
        <dbReference type="SAM" id="MobiDB-lite"/>
    </source>
</evidence>
<evidence type="ECO:0000313" key="3">
    <source>
        <dbReference type="Proteomes" id="UP000343335"/>
    </source>
</evidence>
<organism evidence="2 3">
    <name type="scientific">Pandoraea commovens</name>
    <dbReference type="NCBI Taxonomy" id="2508289"/>
    <lineage>
        <taxon>Bacteria</taxon>
        <taxon>Pseudomonadati</taxon>
        <taxon>Pseudomonadota</taxon>
        <taxon>Betaproteobacteria</taxon>
        <taxon>Burkholderiales</taxon>
        <taxon>Burkholderiaceae</taxon>
        <taxon>Pandoraea</taxon>
    </lineage>
</organism>
<protein>
    <submittedName>
        <fullName evidence="2">Uncharacterized protein</fullName>
    </submittedName>
</protein>
<gene>
    <name evidence="2" type="ORF">PCO31010_01233</name>
</gene>
<name>A0A5E4T5I0_9BURK</name>